<dbReference type="InterPro" id="IPR038157">
    <property type="entry name" value="FeoA_core_dom"/>
</dbReference>
<evidence type="ECO:0000256" key="1">
    <source>
        <dbReference type="ARBA" id="ARBA00023004"/>
    </source>
</evidence>
<proteinExistence type="predicted"/>
<dbReference type="InterPro" id="IPR008988">
    <property type="entry name" value="Transcriptional_repressor_C"/>
</dbReference>
<dbReference type="Pfam" id="PF04023">
    <property type="entry name" value="FeoA"/>
    <property type="match status" value="1"/>
</dbReference>
<protein>
    <submittedName>
        <fullName evidence="3">Fe2+ transport system protein A</fullName>
    </submittedName>
</protein>
<dbReference type="PANTHER" id="PTHR43151:SF1">
    <property type="entry name" value="SSR2333 PROTEIN"/>
    <property type="match status" value="1"/>
</dbReference>
<evidence type="ECO:0000313" key="4">
    <source>
        <dbReference type="Proteomes" id="UP000010866"/>
    </source>
</evidence>
<dbReference type="SMART" id="SM00899">
    <property type="entry name" value="FeoA"/>
    <property type="match status" value="1"/>
</dbReference>
<evidence type="ECO:0000313" key="3">
    <source>
        <dbReference type="EMBL" id="AGB49592.1"/>
    </source>
</evidence>
<dbReference type="SUPFAM" id="SSF50037">
    <property type="entry name" value="C-terminal domain of transcriptional repressors"/>
    <property type="match status" value="1"/>
</dbReference>
<keyword evidence="1" id="KW-0408">Iron</keyword>
<dbReference type="EMBL" id="CP003362">
    <property type="protein sequence ID" value="AGB49592.1"/>
    <property type="molecule type" value="Genomic_DNA"/>
</dbReference>
<dbReference type="AlphaFoldDB" id="L0KVW4"/>
<dbReference type="OrthoDB" id="105333at2157"/>
<dbReference type="Proteomes" id="UP000010866">
    <property type="component" value="Chromosome"/>
</dbReference>
<accession>L0KVW4</accession>
<keyword evidence="4" id="KW-1185">Reference proteome</keyword>
<feature type="domain" description="Ferrous iron transporter FeoA-like" evidence="2">
    <location>
        <begin position="5"/>
        <end position="75"/>
    </location>
</feature>
<dbReference type="InterPro" id="IPR053184">
    <property type="entry name" value="FeoA-like"/>
</dbReference>
<dbReference type="HOGENOM" id="CLU_150646_6_3_2"/>
<dbReference type="RefSeq" id="WP_015324758.1">
    <property type="nucleotide sequence ID" value="NC_019977.1"/>
</dbReference>
<sequence>MTPPIPLAMVSEGTETKVAGINASRSLADRLKAMGFIEDCPIKVTRDHMGSLIVEISGCKYALGKGMASKILVRPIN</sequence>
<dbReference type="GO" id="GO:0046914">
    <property type="term" value="F:transition metal ion binding"/>
    <property type="evidence" value="ECO:0007669"/>
    <property type="project" value="InterPro"/>
</dbReference>
<dbReference type="KEGG" id="mhz:Metho_1381"/>
<organism evidence="3 4">
    <name type="scientific">Methanomethylovorans hollandica (strain DSM 15978 / NBRC 107637 / DMS1)</name>
    <dbReference type="NCBI Taxonomy" id="867904"/>
    <lineage>
        <taxon>Archaea</taxon>
        <taxon>Methanobacteriati</taxon>
        <taxon>Methanobacteriota</taxon>
        <taxon>Stenosarchaea group</taxon>
        <taxon>Methanomicrobia</taxon>
        <taxon>Methanosarcinales</taxon>
        <taxon>Methanosarcinaceae</taxon>
        <taxon>Methanomethylovorans</taxon>
    </lineage>
</organism>
<name>L0KVW4_METHD</name>
<evidence type="ECO:0000259" key="2">
    <source>
        <dbReference type="SMART" id="SM00899"/>
    </source>
</evidence>
<dbReference type="PANTHER" id="PTHR43151">
    <property type="entry name" value="FEOA FAMILY PROTEIN"/>
    <property type="match status" value="1"/>
</dbReference>
<reference evidence="4" key="1">
    <citation type="submission" date="2012-02" db="EMBL/GenBank/DDBJ databases">
        <title>Complete sequence of chromosome of Methanomethylovorans hollandica DSM 15978.</title>
        <authorList>
            <person name="Lucas S."/>
            <person name="Copeland A."/>
            <person name="Lapidus A."/>
            <person name="Glavina del Rio T."/>
            <person name="Dalin E."/>
            <person name="Tice H."/>
            <person name="Bruce D."/>
            <person name="Goodwin L."/>
            <person name="Pitluck S."/>
            <person name="Peters L."/>
            <person name="Mikhailova N."/>
            <person name="Held B."/>
            <person name="Kyrpides N."/>
            <person name="Mavromatis K."/>
            <person name="Ivanova N."/>
            <person name="Brettin T."/>
            <person name="Detter J.C."/>
            <person name="Han C."/>
            <person name="Larimer F."/>
            <person name="Land M."/>
            <person name="Hauser L."/>
            <person name="Markowitz V."/>
            <person name="Cheng J.-F."/>
            <person name="Hugenholtz P."/>
            <person name="Woyke T."/>
            <person name="Wu D."/>
            <person name="Spring S."/>
            <person name="Schroeder M."/>
            <person name="Brambilla E."/>
            <person name="Klenk H.-P."/>
            <person name="Eisen J.A."/>
        </authorList>
    </citation>
    <scope>NUCLEOTIDE SEQUENCE [LARGE SCALE GENOMIC DNA]</scope>
    <source>
        <strain evidence="4">DSM 15978 / NBRC 107637 / DMS1</strain>
    </source>
</reference>
<dbReference type="InterPro" id="IPR007167">
    <property type="entry name" value="Fe-transptr_FeoA-like"/>
</dbReference>
<dbReference type="Gene3D" id="2.30.30.90">
    <property type="match status" value="1"/>
</dbReference>
<gene>
    <name evidence="3" type="ordered locus">Metho_1381</name>
</gene>
<dbReference type="STRING" id="867904.Metho_1381"/>
<dbReference type="GeneID" id="14407190"/>